<keyword evidence="1" id="KW-0732">Signal</keyword>
<dbReference type="PANTHER" id="PTHR42047">
    <property type="entry name" value="PROTEIN, PUTATIVE (AFU_ORTHOLOGUE AFUA_6G03560)-RELATED"/>
    <property type="match status" value="1"/>
</dbReference>
<evidence type="ECO:0008006" key="4">
    <source>
        <dbReference type="Google" id="ProtNLM"/>
    </source>
</evidence>
<gene>
    <name evidence="2" type="ORF">TI39_contig402g00009</name>
</gene>
<sequence length="195" mass="20293">MKTVNLILALLGLIAFSQAQYFNLLAAHSASPIHLSPINANGGALWIGKPQSDYCPPGISGLTCPNTTGLDTAYGGEKSGGGLSLGVRVPGGQQIFIDEACGALGYTRPHSASIPTGAYVTGWTNTPFTFFGFLDWKLNGTGEGIVFCSEQGDANVGPWKAYAVLDDIELPDGACLGADLISSEVNSTSVWEYTG</sequence>
<keyword evidence="3" id="KW-1185">Reference proteome</keyword>
<name>A0A0F4GMI7_9PEZI</name>
<accession>A0A0F4GMI7</accession>
<feature type="signal peptide" evidence="1">
    <location>
        <begin position="1"/>
        <end position="19"/>
    </location>
</feature>
<dbReference type="AlphaFoldDB" id="A0A0F4GMI7"/>
<comment type="caution">
    <text evidence="2">The sequence shown here is derived from an EMBL/GenBank/DDBJ whole genome shotgun (WGS) entry which is preliminary data.</text>
</comment>
<organism evidence="2 3">
    <name type="scientific">Zymoseptoria brevis</name>
    <dbReference type="NCBI Taxonomy" id="1047168"/>
    <lineage>
        <taxon>Eukaryota</taxon>
        <taxon>Fungi</taxon>
        <taxon>Dikarya</taxon>
        <taxon>Ascomycota</taxon>
        <taxon>Pezizomycotina</taxon>
        <taxon>Dothideomycetes</taxon>
        <taxon>Dothideomycetidae</taxon>
        <taxon>Mycosphaerellales</taxon>
        <taxon>Mycosphaerellaceae</taxon>
        <taxon>Zymoseptoria</taxon>
    </lineage>
</organism>
<dbReference type="OrthoDB" id="5430620at2759"/>
<dbReference type="InterPro" id="IPR052820">
    <property type="entry name" value="PhiA_domain"/>
</dbReference>
<protein>
    <recommendedName>
        <fullName evidence="4">IgE-binding protein</fullName>
    </recommendedName>
</protein>
<reference evidence="2 3" key="1">
    <citation type="submission" date="2015-03" db="EMBL/GenBank/DDBJ databases">
        <title>RNA-seq based gene annotation and comparative genomics of four Zymoseptoria species reveal species-specific pathogenicity related genes and transposable element activity.</title>
        <authorList>
            <person name="Grandaubert J."/>
            <person name="Bhattacharyya A."/>
            <person name="Stukenbrock E.H."/>
        </authorList>
    </citation>
    <scope>NUCLEOTIDE SEQUENCE [LARGE SCALE GENOMIC DNA]</scope>
    <source>
        <strain evidence="2 3">Zb18110</strain>
    </source>
</reference>
<dbReference type="PANTHER" id="PTHR42047:SF1">
    <property type="entry name" value="PROTEIN, PUTATIVE (AFU_ORTHOLOGUE AFUA_6G03560)-RELATED"/>
    <property type="match status" value="1"/>
</dbReference>
<dbReference type="Proteomes" id="UP000033647">
    <property type="component" value="Unassembled WGS sequence"/>
</dbReference>
<proteinExistence type="predicted"/>
<evidence type="ECO:0000313" key="2">
    <source>
        <dbReference type="EMBL" id="KJX98606.1"/>
    </source>
</evidence>
<evidence type="ECO:0000256" key="1">
    <source>
        <dbReference type="SAM" id="SignalP"/>
    </source>
</evidence>
<feature type="chain" id="PRO_5002468663" description="IgE-binding protein" evidence="1">
    <location>
        <begin position="20"/>
        <end position="195"/>
    </location>
</feature>
<dbReference type="EMBL" id="LAFY01000394">
    <property type="protein sequence ID" value="KJX98606.1"/>
    <property type="molecule type" value="Genomic_DNA"/>
</dbReference>
<evidence type="ECO:0000313" key="3">
    <source>
        <dbReference type="Proteomes" id="UP000033647"/>
    </source>
</evidence>